<evidence type="ECO:0000259" key="8">
    <source>
        <dbReference type="PROSITE" id="PS50850"/>
    </source>
</evidence>
<feature type="transmembrane region" description="Helical" evidence="7">
    <location>
        <begin position="239"/>
        <end position="260"/>
    </location>
</feature>
<dbReference type="Pfam" id="PF07690">
    <property type="entry name" value="MFS_1"/>
    <property type="match status" value="1"/>
</dbReference>
<dbReference type="AlphaFoldDB" id="T1KA68"/>
<feature type="transmembrane region" description="Helical" evidence="7">
    <location>
        <begin position="207"/>
        <end position="227"/>
    </location>
</feature>
<dbReference type="InterPro" id="IPR020846">
    <property type="entry name" value="MFS_dom"/>
</dbReference>
<feature type="transmembrane region" description="Helical" evidence="7">
    <location>
        <begin position="484"/>
        <end position="505"/>
    </location>
</feature>
<accession>T1KA68</accession>
<dbReference type="PANTHER" id="PTHR23506:SF28">
    <property type="entry name" value="MFS-TYPE TRANSPORTER SLC18B1-LIKE PROTEIN"/>
    <property type="match status" value="1"/>
</dbReference>
<dbReference type="OrthoDB" id="446368at2759"/>
<dbReference type="KEGG" id="tut:107362045"/>
<dbReference type="PROSITE" id="PS50850">
    <property type="entry name" value="MFS"/>
    <property type="match status" value="1"/>
</dbReference>
<proteinExistence type="predicted"/>
<evidence type="ECO:0000256" key="1">
    <source>
        <dbReference type="ARBA" id="ARBA00004141"/>
    </source>
</evidence>
<evidence type="ECO:0000313" key="9">
    <source>
        <dbReference type="EnsemblMetazoa" id="tetur07g07450.1"/>
    </source>
</evidence>
<name>T1KA68_TETUR</name>
<feature type="transmembrane region" description="Helical" evidence="7">
    <location>
        <begin position="423"/>
        <end position="443"/>
    </location>
</feature>
<keyword evidence="3 7" id="KW-0812">Transmembrane</keyword>
<keyword evidence="5 7" id="KW-0472">Membrane</keyword>
<feature type="region of interest" description="Disordered" evidence="6">
    <location>
        <begin position="1"/>
        <end position="29"/>
    </location>
</feature>
<evidence type="ECO:0000256" key="2">
    <source>
        <dbReference type="ARBA" id="ARBA00022448"/>
    </source>
</evidence>
<dbReference type="InterPro" id="IPR011701">
    <property type="entry name" value="MFS"/>
</dbReference>
<dbReference type="STRING" id="32264.T1KA68"/>
<keyword evidence="10" id="KW-1185">Reference proteome</keyword>
<feature type="transmembrane region" description="Helical" evidence="7">
    <location>
        <begin position="266"/>
        <end position="288"/>
    </location>
</feature>
<dbReference type="EnsemblMetazoa" id="tetur07g07450.1">
    <property type="protein sequence ID" value="tetur07g07450.1"/>
    <property type="gene ID" value="tetur07g07450"/>
</dbReference>
<comment type="subcellular location">
    <subcellularLocation>
        <location evidence="1">Membrane</location>
        <topology evidence="1">Multi-pass membrane protein</topology>
    </subcellularLocation>
</comment>
<dbReference type="HOGENOM" id="CLU_471208_0_0_1"/>
<dbReference type="eggNOG" id="KOG3764">
    <property type="taxonomic scope" value="Eukaryota"/>
</dbReference>
<keyword evidence="4 7" id="KW-1133">Transmembrane helix</keyword>
<dbReference type="Proteomes" id="UP000015104">
    <property type="component" value="Unassembled WGS sequence"/>
</dbReference>
<organism evidence="9 10">
    <name type="scientific">Tetranychus urticae</name>
    <name type="common">Two-spotted spider mite</name>
    <dbReference type="NCBI Taxonomy" id="32264"/>
    <lineage>
        <taxon>Eukaryota</taxon>
        <taxon>Metazoa</taxon>
        <taxon>Ecdysozoa</taxon>
        <taxon>Arthropoda</taxon>
        <taxon>Chelicerata</taxon>
        <taxon>Arachnida</taxon>
        <taxon>Acari</taxon>
        <taxon>Acariformes</taxon>
        <taxon>Trombidiformes</taxon>
        <taxon>Prostigmata</taxon>
        <taxon>Eleutherengona</taxon>
        <taxon>Raphignathae</taxon>
        <taxon>Tetranychoidea</taxon>
        <taxon>Tetranychidae</taxon>
        <taxon>Tetranychus</taxon>
    </lineage>
</organism>
<reference evidence="9" key="2">
    <citation type="submission" date="2015-06" db="UniProtKB">
        <authorList>
            <consortium name="EnsemblMetazoa"/>
        </authorList>
    </citation>
    <scope>IDENTIFICATION</scope>
</reference>
<evidence type="ECO:0000256" key="6">
    <source>
        <dbReference type="SAM" id="MobiDB-lite"/>
    </source>
</evidence>
<evidence type="ECO:0000313" key="10">
    <source>
        <dbReference type="Proteomes" id="UP000015104"/>
    </source>
</evidence>
<dbReference type="EMBL" id="CAEY01001896">
    <property type="status" value="NOT_ANNOTATED_CDS"/>
    <property type="molecule type" value="Genomic_DNA"/>
</dbReference>
<dbReference type="InterPro" id="IPR050930">
    <property type="entry name" value="MFS_Vesicular_Transporter"/>
</dbReference>
<feature type="transmembrane region" description="Helical" evidence="7">
    <location>
        <begin position="300"/>
        <end position="321"/>
    </location>
</feature>
<evidence type="ECO:0000256" key="4">
    <source>
        <dbReference type="ARBA" id="ARBA00022989"/>
    </source>
</evidence>
<sequence>MADESHAHHHHHHHHSHPHHHHYYDHSHHHLTHPHHHFIRSSGSVDLDPIEPLVMQNNFTIKRVESVARRLQVHAKLETRHDEEARLVVPSESITSEKSRLFTESLNNYQSIASSLGGLSVASSLGAGSKSQAHSVFTVSEENEKLLESSITSFESLIEQSNSPYNKLARNKIVLCLLTTGFSLYSVFSIIAPFYPQEAGHKGIPESIYGLVFSSHALTIILISPFIGKAIHRFEIKHLLMSGILLTGLSMILFGFLHYITNTILFGALSFGLRILGAIGFAVFHTAANIYITKLYPQSIGTVFGLVETFCGFGLSFGPMIGGGLYEWAGFPLPFWVLGTVNLLNIILYYYLIKPISEIVPEFDEHLSDDPDTPKLTYCKLLCNYKALVICAATIVISQNQTFLDPTVEPHLYNNGVKESSVALTFFLMNAAFALLSPIVGLISARINKYTLMSIGLLISGCSLISLGPPIFLPFDVNLQNSCISMVFMGIAYSLTLIPSFEALIEHAVEVDKFGNLQTFSLVAALYTAVFSLGEAIGPAFGGIFTQCFSFQLSTVLMGSITLFVAFITFMTRLCDQMH</sequence>
<dbReference type="Gene3D" id="1.20.1250.20">
    <property type="entry name" value="MFS general substrate transporter like domains"/>
    <property type="match status" value="1"/>
</dbReference>
<feature type="transmembrane region" description="Helical" evidence="7">
    <location>
        <begin position="385"/>
        <end position="403"/>
    </location>
</feature>
<reference evidence="10" key="1">
    <citation type="submission" date="2011-08" db="EMBL/GenBank/DDBJ databases">
        <authorList>
            <person name="Rombauts S."/>
        </authorList>
    </citation>
    <scope>NUCLEOTIDE SEQUENCE</scope>
    <source>
        <strain evidence="10">London</strain>
    </source>
</reference>
<dbReference type="OMA" id="FLCAEIP"/>
<dbReference type="InterPro" id="IPR036259">
    <property type="entry name" value="MFS_trans_sf"/>
</dbReference>
<feature type="compositionally biased region" description="Basic residues" evidence="6">
    <location>
        <begin position="7"/>
        <end position="29"/>
    </location>
</feature>
<evidence type="ECO:0000256" key="5">
    <source>
        <dbReference type="ARBA" id="ARBA00023136"/>
    </source>
</evidence>
<protein>
    <recommendedName>
        <fullName evidence="8">Major facilitator superfamily (MFS) profile domain-containing protein</fullName>
    </recommendedName>
</protein>
<dbReference type="GO" id="GO:0016020">
    <property type="term" value="C:membrane"/>
    <property type="evidence" value="ECO:0007669"/>
    <property type="project" value="UniProtKB-SubCell"/>
</dbReference>
<feature type="transmembrane region" description="Helical" evidence="7">
    <location>
        <begin position="517"/>
        <end position="537"/>
    </location>
</feature>
<feature type="transmembrane region" description="Helical" evidence="7">
    <location>
        <begin position="173"/>
        <end position="195"/>
    </location>
</feature>
<feature type="transmembrane region" description="Helical" evidence="7">
    <location>
        <begin position="333"/>
        <end position="352"/>
    </location>
</feature>
<evidence type="ECO:0000256" key="3">
    <source>
        <dbReference type="ARBA" id="ARBA00022692"/>
    </source>
</evidence>
<dbReference type="GO" id="GO:0022857">
    <property type="term" value="F:transmembrane transporter activity"/>
    <property type="evidence" value="ECO:0007669"/>
    <property type="project" value="InterPro"/>
</dbReference>
<dbReference type="PANTHER" id="PTHR23506">
    <property type="entry name" value="GH10249P"/>
    <property type="match status" value="1"/>
</dbReference>
<feature type="transmembrane region" description="Helical" evidence="7">
    <location>
        <begin position="450"/>
        <end position="472"/>
    </location>
</feature>
<feature type="transmembrane region" description="Helical" evidence="7">
    <location>
        <begin position="549"/>
        <end position="570"/>
    </location>
</feature>
<evidence type="ECO:0000256" key="7">
    <source>
        <dbReference type="SAM" id="Phobius"/>
    </source>
</evidence>
<dbReference type="SUPFAM" id="SSF103473">
    <property type="entry name" value="MFS general substrate transporter"/>
    <property type="match status" value="1"/>
</dbReference>
<keyword evidence="2" id="KW-0813">Transport</keyword>
<feature type="domain" description="Major facilitator superfamily (MFS) profile" evidence="8">
    <location>
        <begin position="169"/>
        <end position="577"/>
    </location>
</feature>
<gene>
    <name evidence="9" type="primary">107362045</name>
</gene>